<comment type="caution">
    <text evidence="1">The sequence shown here is derived from an EMBL/GenBank/DDBJ whole genome shotgun (WGS) entry which is preliminary data.</text>
</comment>
<keyword evidence="2" id="KW-1185">Reference proteome</keyword>
<organism evidence="1 2">
    <name type="scientific">Hydnum rufescens UP504</name>
    <dbReference type="NCBI Taxonomy" id="1448309"/>
    <lineage>
        <taxon>Eukaryota</taxon>
        <taxon>Fungi</taxon>
        <taxon>Dikarya</taxon>
        <taxon>Basidiomycota</taxon>
        <taxon>Agaricomycotina</taxon>
        <taxon>Agaricomycetes</taxon>
        <taxon>Cantharellales</taxon>
        <taxon>Hydnaceae</taxon>
        <taxon>Hydnum</taxon>
    </lineage>
</organism>
<gene>
    <name evidence="1" type="ORF">BS47DRAFT_1400556</name>
</gene>
<dbReference type="Proteomes" id="UP000886523">
    <property type="component" value="Unassembled WGS sequence"/>
</dbReference>
<evidence type="ECO:0000313" key="2">
    <source>
        <dbReference type="Proteomes" id="UP000886523"/>
    </source>
</evidence>
<evidence type="ECO:0000313" key="1">
    <source>
        <dbReference type="EMBL" id="KAF9505293.1"/>
    </source>
</evidence>
<protein>
    <submittedName>
        <fullName evidence="1">Uncharacterized protein</fullName>
    </submittedName>
</protein>
<proteinExistence type="predicted"/>
<reference evidence="1" key="1">
    <citation type="journal article" date="2020" name="Nat. Commun.">
        <title>Large-scale genome sequencing of mycorrhizal fungi provides insights into the early evolution of symbiotic traits.</title>
        <authorList>
            <person name="Miyauchi S."/>
            <person name="Kiss E."/>
            <person name="Kuo A."/>
            <person name="Drula E."/>
            <person name="Kohler A."/>
            <person name="Sanchez-Garcia M."/>
            <person name="Morin E."/>
            <person name="Andreopoulos B."/>
            <person name="Barry K.W."/>
            <person name="Bonito G."/>
            <person name="Buee M."/>
            <person name="Carver A."/>
            <person name="Chen C."/>
            <person name="Cichocki N."/>
            <person name="Clum A."/>
            <person name="Culley D."/>
            <person name="Crous P.W."/>
            <person name="Fauchery L."/>
            <person name="Girlanda M."/>
            <person name="Hayes R.D."/>
            <person name="Keri Z."/>
            <person name="LaButti K."/>
            <person name="Lipzen A."/>
            <person name="Lombard V."/>
            <person name="Magnuson J."/>
            <person name="Maillard F."/>
            <person name="Murat C."/>
            <person name="Nolan M."/>
            <person name="Ohm R.A."/>
            <person name="Pangilinan J."/>
            <person name="Pereira M.F."/>
            <person name="Perotto S."/>
            <person name="Peter M."/>
            <person name="Pfister S."/>
            <person name="Riley R."/>
            <person name="Sitrit Y."/>
            <person name="Stielow J.B."/>
            <person name="Szollosi G."/>
            <person name="Zifcakova L."/>
            <person name="Stursova M."/>
            <person name="Spatafora J.W."/>
            <person name="Tedersoo L."/>
            <person name="Vaario L.M."/>
            <person name="Yamada A."/>
            <person name="Yan M."/>
            <person name="Wang P."/>
            <person name="Xu J."/>
            <person name="Bruns T."/>
            <person name="Baldrian P."/>
            <person name="Vilgalys R."/>
            <person name="Dunand C."/>
            <person name="Henrissat B."/>
            <person name="Grigoriev I.V."/>
            <person name="Hibbett D."/>
            <person name="Nagy L.G."/>
            <person name="Martin F.M."/>
        </authorList>
    </citation>
    <scope>NUCLEOTIDE SEQUENCE</scope>
    <source>
        <strain evidence="1">UP504</strain>
    </source>
</reference>
<name>A0A9P6AGC5_9AGAM</name>
<dbReference type="EMBL" id="MU129163">
    <property type="protein sequence ID" value="KAF9505293.1"/>
    <property type="molecule type" value="Genomic_DNA"/>
</dbReference>
<accession>A0A9P6AGC5</accession>
<dbReference type="AlphaFoldDB" id="A0A9P6AGC5"/>
<sequence length="82" mass="9258">MGTPYSAFILHRRIAPALSQLSASLSTSHDMAPAIMTDDHIQYDLRNNEWDEFKDTTTEFELKELPSNPGIEIVSDDDSSSW</sequence>